<organism evidence="3">
    <name type="scientific">uncultured Caudovirales phage</name>
    <dbReference type="NCBI Taxonomy" id="2100421"/>
    <lineage>
        <taxon>Viruses</taxon>
        <taxon>Duplodnaviria</taxon>
        <taxon>Heunggongvirae</taxon>
        <taxon>Uroviricota</taxon>
        <taxon>Caudoviricetes</taxon>
        <taxon>Peduoviridae</taxon>
        <taxon>Maltschvirus</taxon>
        <taxon>Maltschvirus maltsch</taxon>
    </lineage>
</organism>
<evidence type="ECO:0000256" key="2">
    <source>
        <dbReference type="SAM" id="Phobius"/>
    </source>
</evidence>
<feature type="region of interest" description="Disordered" evidence="1">
    <location>
        <begin position="83"/>
        <end position="102"/>
    </location>
</feature>
<name>A0A6J7X044_9CAUD</name>
<keyword evidence="2" id="KW-1133">Transmembrane helix</keyword>
<dbReference type="EMBL" id="LR798319">
    <property type="protein sequence ID" value="CAB5223437.1"/>
    <property type="molecule type" value="Genomic_DNA"/>
</dbReference>
<protein>
    <submittedName>
        <fullName evidence="3">Uncharacterized protein</fullName>
    </submittedName>
</protein>
<reference evidence="3" key="1">
    <citation type="submission" date="2020-05" db="EMBL/GenBank/DDBJ databases">
        <authorList>
            <person name="Chiriac C."/>
            <person name="Salcher M."/>
            <person name="Ghai R."/>
            <person name="Kavagutti S V."/>
        </authorList>
    </citation>
    <scope>NUCLEOTIDE SEQUENCE</scope>
</reference>
<accession>A0A6J7X044</accession>
<keyword evidence="2" id="KW-0472">Membrane</keyword>
<proteinExistence type="predicted"/>
<feature type="transmembrane region" description="Helical" evidence="2">
    <location>
        <begin position="12"/>
        <end position="38"/>
    </location>
</feature>
<sequence>MTIEEHLNAWLKFAIGICFCLILMMMAGLSMYSVVFVTQPFTMAPADKQFFLLLSDMSKYILGALATLIAVKGKDALPQFIPPPSSIEKQAAEPPPKPAPVVTTTTTVVRSEPTLDPVSTAAPVIQGFGGKLAPPPAPQPEI</sequence>
<evidence type="ECO:0000313" key="3">
    <source>
        <dbReference type="EMBL" id="CAB5223437.1"/>
    </source>
</evidence>
<keyword evidence="2" id="KW-0812">Transmembrane</keyword>
<gene>
    <name evidence="3" type="ORF">UFOVP382_48</name>
</gene>
<feature type="transmembrane region" description="Helical" evidence="2">
    <location>
        <begin position="50"/>
        <end position="71"/>
    </location>
</feature>
<evidence type="ECO:0000256" key="1">
    <source>
        <dbReference type="SAM" id="MobiDB-lite"/>
    </source>
</evidence>